<feature type="non-terminal residue" evidence="1">
    <location>
        <position position="102"/>
    </location>
</feature>
<sequence>MRNAVVVLALLILAPIGTSFAEVTEEVESPLENEEMMPTYSRAVQLAFARVSNIDIYDKEDLTEASSWLVVTGIPIEDHFRTMAVPDDYEAAPVLRGAYIWT</sequence>
<dbReference type="EMBL" id="UINC01215295">
    <property type="protein sequence ID" value="SVE40920.1"/>
    <property type="molecule type" value="Genomic_DNA"/>
</dbReference>
<dbReference type="AlphaFoldDB" id="A0A383D9D7"/>
<reference evidence="1" key="1">
    <citation type="submission" date="2018-05" db="EMBL/GenBank/DDBJ databases">
        <authorList>
            <person name="Lanie J.A."/>
            <person name="Ng W.-L."/>
            <person name="Kazmierczak K.M."/>
            <person name="Andrzejewski T.M."/>
            <person name="Davidsen T.M."/>
            <person name="Wayne K.J."/>
            <person name="Tettelin H."/>
            <person name="Glass J.I."/>
            <person name="Rusch D."/>
            <person name="Podicherti R."/>
            <person name="Tsui H.-C.T."/>
            <person name="Winkler M.E."/>
        </authorList>
    </citation>
    <scope>NUCLEOTIDE SEQUENCE</scope>
</reference>
<organism evidence="1">
    <name type="scientific">marine metagenome</name>
    <dbReference type="NCBI Taxonomy" id="408172"/>
    <lineage>
        <taxon>unclassified sequences</taxon>
        <taxon>metagenomes</taxon>
        <taxon>ecological metagenomes</taxon>
    </lineage>
</organism>
<proteinExistence type="predicted"/>
<evidence type="ECO:0000313" key="1">
    <source>
        <dbReference type="EMBL" id="SVE40920.1"/>
    </source>
</evidence>
<accession>A0A383D9D7</accession>
<name>A0A383D9D7_9ZZZZ</name>
<protein>
    <submittedName>
        <fullName evidence="1">Uncharacterized protein</fullName>
    </submittedName>
</protein>
<gene>
    <name evidence="1" type="ORF">METZ01_LOCUS493774</name>
</gene>